<evidence type="ECO:0000313" key="2">
    <source>
        <dbReference type="EMBL" id="OTP79431.1"/>
    </source>
</evidence>
<organism evidence="2 3">
    <name type="scientific">Caballeronia sordidicola</name>
    <name type="common">Burkholderia sordidicola</name>
    <dbReference type="NCBI Taxonomy" id="196367"/>
    <lineage>
        <taxon>Bacteria</taxon>
        <taxon>Pseudomonadati</taxon>
        <taxon>Pseudomonadota</taxon>
        <taxon>Betaproteobacteria</taxon>
        <taxon>Burkholderiales</taxon>
        <taxon>Burkholderiaceae</taxon>
        <taxon>Caballeronia</taxon>
    </lineage>
</organism>
<sequence length="75" mass="8505">MSDYLSAAELADLVGCKPNQRAAMTHWLSDNNWRYVIDKNGLPKVARAYRDRKLGLTTDKKTEKYDASPNLEAFA</sequence>
<dbReference type="Pfam" id="PF13986">
    <property type="entry name" value="DUF4224"/>
    <property type="match status" value="1"/>
</dbReference>
<evidence type="ECO:0000259" key="1">
    <source>
        <dbReference type="Pfam" id="PF13986"/>
    </source>
</evidence>
<proteinExistence type="predicted"/>
<gene>
    <name evidence="2" type="ORF">PAMC26577_00790</name>
</gene>
<dbReference type="EMBL" id="NBTZ01000009">
    <property type="protein sequence ID" value="OTP79431.1"/>
    <property type="molecule type" value="Genomic_DNA"/>
</dbReference>
<feature type="domain" description="DUF4224" evidence="1">
    <location>
        <begin position="5"/>
        <end position="49"/>
    </location>
</feature>
<dbReference type="AlphaFoldDB" id="A0A242N712"/>
<reference evidence="2 3" key="1">
    <citation type="submission" date="2017-03" db="EMBL/GenBank/DDBJ databases">
        <title>Genome analysis of strain PAMC 26577.</title>
        <authorList>
            <person name="Oh H.-M."/>
            <person name="Yang J.-A."/>
        </authorList>
    </citation>
    <scope>NUCLEOTIDE SEQUENCE [LARGE SCALE GENOMIC DNA]</scope>
    <source>
        <strain evidence="2 3">PAMC 26577</strain>
    </source>
</reference>
<dbReference type="Proteomes" id="UP000195221">
    <property type="component" value="Unassembled WGS sequence"/>
</dbReference>
<evidence type="ECO:0000313" key="3">
    <source>
        <dbReference type="Proteomes" id="UP000195221"/>
    </source>
</evidence>
<comment type="caution">
    <text evidence="2">The sequence shown here is derived from an EMBL/GenBank/DDBJ whole genome shotgun (WGS) entry which is preliminary data.</text>
</comment>
<dbReference type="RefSeq" id="WP_075357880.1">
    <property type="nucleotide sequence ID" value="NZ_MSRG01000020.1"/>
</dbReference>
<name>A0A242N712_CABSO</name>
<dbReference type="InterPro" id="IPR025319">
    <property type="entry name" value="DUF4224"/>
</dbReference>
<accession>A0A242N712</accession>
<protein>
    <submittedName>
        <fullName evidence="2">Glycerophosphoryl diester phosphodiesterase</fullName>
    </submittedName>
</protein>